<evidence type="ECO:0000259" key="1">
    <source>
        <dbReference type="Pfam" id="PF21153"/>
    </source>
</evidence>
<dbReference type="Pfam" id="PF21153">
    <property type="entry name" value="NSUN5_N"/>
    <property type="match status" value="1"/>
</dbReference>
<proteinExistence type="predicted"/>
<dbReference type="Proteomes" id="UP000186601">
    <property type="component" value="Unassembled WGS sequence"/>
</dbReference>
<dbReference type="OrthoDB" id="435282at2759"/>
<evidence type="ECO:0000313" key="3">
    <source>
        <dbReference type="Proteomes" id="UP000186601"/>
    </source>
</evidence>
<dbReference type="AlphaFoldDB" id="A0A2R6PCG2"/>
<protein>
    <recommendedName>
        <fullName evidence="1">NSUN5/RCM1 N-terminal domain-containing protein</fullName>
    </recommendedName>
</protein>
<dbReference type="EMBL" id="MLYV02000501">
    <property type="protein sequence ID" value="PSR88994.1"/>
    <property type="molecule type" value="Genomic_DNA"/>
</dbReference>
<evidence type="ECO:0000313" key="2">
    <source>
        <dbReference type="EMBL" id="PSR88994.1"/>
    </source>
</evidence>
<dbReference type="InterPro" id="IPR048889">
    <property type="entry name" value="NSUN5_RCM1_N"/>
</dbReference>
<name>A0A2R6PCG2_9APHY</name>
<accession>A0A2R6PCG2</accession>
<reference evidence="2 3" key="1">
    <citation type="submission" date="2018-02" db="EMBL/GenBank/DDBJ databases">
        <title>Genome sequence of the basidiomycete white-rot fungus Phlebia centrifuga.</title>
        <authorList>
            <person name="Granchi Z."/>
            <person name="Peng M."/>
            <person name="de Vries R.P."/>
            <person name="Hilden K."/>
            <person name="Makela M.R."/>
            <person name="Grigoriev I."/>
            <person name="Riley R."/>
        </authorList>
    </citation>
    <scope>NUCLEOTIDE SEQUENCE [LARGE SCALE GENOMIC DNA]</scope>
    <source>
        <strain evidence="2 3">FBCC195</strain>
    </source>
</reference>
<keyword evidence="3" id="KW-1185">Reference proteome</keyword>
<comment type="caution">
    <text evidence="2">The sequence shown here is derived from an EMBL/GenBank/DDBJ whole genome shotgun (WGS) entry which is preliminary data.</text>
</comment>
<dbReference type="STRING" id="98765.A0A2R6PCG2"/>
<feature type="domain" description="NSUN5/RCM1 N-terminal" evidence="1">
    <location>
        <begin position="38"/>
        <end position="122"/>
    </location>
</feature>
<sequence>MNFYFEAAKVLDRLDAKQGSIKGVIATVPEKDRRRTAALVIETLKYKTVLCDVITAANLLKEERKITSLNLALVLVHDLLLVNGIQTSEGPIKQAVLRHKTRLRSEFQKIKIKRGVKSTTDLARTGDDRAVREALKTEECQSGNFTLAPPRGVLPTWPRRGLPDELDIPGTVKSLLDKQYPRTHPNQRQMTQRLS</sequence>
<organism evidence="2 3">
    <name type="scientific">Hermanssonia centrifuga</name>
    <dbReference type="NCBI Taxonomy" id="98765"/>
    <lineage>
        <taxon>Eukaryota</taxon>
        <taxon>Fungi</taxon>
        <taxon>Dikarya</taxon>
        <taxon>Basidiomycota</taxon>
        <taxon>Agaricomycotina</taxon>
        <taxon>Agaricomycetes</taxon>
        <taxon>Polyporales</taxon>
        <taxon>Meruliaceae</taxon>
        <taxon>Hermanssonia</taxon>
    </lineage>
</organism>
<gene>
    <name evidence="2" type="ORF">PHLCEN_2v4956</name>
</gene>